<dbReference type="PANTHER" id="PTHR43024">
    <property type="entry name" value="UDP-N-ACETYLMURAMOYL-TRIPEPTIDE--D-ALANYL-D-ALANINE LIGASE"/>
    <property type="match status" value="1"/>
</dbReference>
<dbReference type="GO" id="GO:0016881">
    <property type="term" value="F:acid-amino acid ligase activity"/>
    <property type="evidence" value="ECO:0007669"/>
    <property type="project" value="InterPro"/>
</dbReference>
<feature type="domain" description="Mur ligase C-terminal" evidence="4">
    <location>
        <begin position="292"/>
        <end position="417"/>
    </location>
</feature>
<comment type="caution">
    <text evidence="6">The sequence shown here is derived from an EMBL/GenBank/DDBJ whole genome shotgun (WGS) entry which is preliminary data.</text>
</comment>
<evidence type="ECO:0000256" key="3">
    <source>
        <dbReference type="ARBA" id="ARBA00022840"/>
    </source>
</evidence>
<dbReference type="GO" id="GO:0005524">
    <property type="term" value="F:ATP binding"/>
    <property type="evidence" value="ECO:0007669"/>
    <property type="project" value="UniProtKB-KW"/>
</dbReference>
<feature type="domain" description="Mur ligase central" evidence="5">
    <location>
        <begin position="117"/>
        <end position="232"/>
    </location>
</feature>
<dbReference type="Proteomes" id="UP000182693">
    <property type="component" value="Unassembled WGS sequence"/>
</dbReference>
<dbReference type="AlphaFoldDB" id="A0A1J4Y2A3"/>
<dbReference type="SUPFAM" id="SSF53244">
    <property type="entry name" value="MurD-like peptide ligases, peptide-binding domain"/>
    <property type="match status" value="1"/>
</dbReference>
<evidence type="ECO:0000313" key="7">
    <source>
        <dbReference type="Proteomes" id="UP000182693"/>
    </source>
</evidence>
<proteinExistence type="predicted"/>
<accession>A0A1J4Y2A3</accession>
<evidence type="ECO:0000259" key="5">
    <source>
        <dbReference type="Pfam" id="PF08245"/>
    </source>
</evidence>
<dbReference type="InterPro" id="IPR004101">
    <property type="entry name" value="Mur_ligase_C"/>
</dbReference>
<sequence>MKYILKQLAKLTIWRFQPQVIAITGSAGKTSAKETIFAVLSALGGSALAGKNHRRVRKSGGNLNNELGIPLTIIGDWSEEELKLVSRDTPAGEKKIKKLLFWFKCIISALFRVLFQRRSAYPEVLILEYAADRPGDIEYLLEIARPYVGIITTIGEIPVHVEFFSGPEAVGQEKSKLTEALPANGFAVLNFDNETVMRMKEQTRARVITFGFNEGADVKISNFENHSEDEKPFGISFKLEYGGSFVPVILKNAFGKAQAYAAAISACVGLIYDLNLVEIVEAILKNYSPAKGRMNLLRGIKNTHIIDDSYNASPLSMQEALETICELPSKRKIAVLGDMLELGKYSIEAHEAVGRLVAPIVDILVTIGPRAKFIAESAKNSGLAENKILTFDTAAEAGIAVQNLMKTGDLILIKASRAVGLEKVVEEIREQ</sequence>
<dbReference type="InterPro" id="IPR036615">
    <property type="entry name" value="Mur_ligase_C_dom_sf"/>
</dbReference>
<evidence type="ECO:0000256" key="2">
    <source>
        <dbReference type="ARBA" id="ARBA00022741"/>
    </source>
</evidence>
<keyword evidence="1" id="KW-0436">Ligase</keyword>
<gene>
    <name evidence="6" type="ORF">AUJ30_01855</name>
</gene>
<dbReference type="Pfam" id="PF02875">
    <property type="entry name" value="Mur_ligase_C"/>
    <property type="match status" value="1"/>
</dbReference>
<keyword evidence="3" id="KW-0067">ATP-binding</keyword>
<reference evidence="6 7" key="1">
    <citation type="journal article" date="2016" name="Environ. Microbiol.">
        <title>Genomic resolution of a cold subsurface aquifer community provides metabolic insights for novel microbes adapted to high CO concentrations.</title>
        <authorList>
            <person name="Probst A.J."/>
            <person name="Castelle C.J."/>
            <person name="Singh A."/>
            <person name="Brown C.T."/>
            <person name="Anantharaman K."/>
            <person name="Sharon I."/>
            <person name="Hug L.A."/>
            <person name="Burstein D."/>
            <person name="Emerson J.B."/>
            <person name="Thomas B.C."/>
            <person name="Banfield J.F."/>
        </authorList>
    </citation>
    <scope>NUCLEOTIDE SEQUENCE [LARGE SCALE GENOMIC DNA]</scope>
    <source>
        <strain evidence="6">CG1_02_39_135</strain>
    </source>
</reference>
<dbReference type="InterPro" id="IPR051046">
    <property type="entry name" value="MurCDEF_CellWall_CoF430Synth"/>
</dbReference>
<dbReference type="SUPFAM" id="SSF53623">
    <property type="entry name" value="MurD-like peptide ligases, catalytic domain"/>
    <property type="match status" value="1"/>
</dbReference>
<evidence type="ECO:0000256" key="1">
    <source>
        <dbReference type="ARBA" id="ARBA00022598"/>
    </source>
</evidence>
<evidence type="ECO:0000313" key="6">
    <source>
        <dbReference type="EMBL" id="OIO64909.1"/>
    </source>
</evidence>
<dbReference type="InterPro" id="IPR036565">
    <property type="entry name" value="Mur-like_cat_sf"/>
</dbReference>
<dbReference type="InterPro" id="IPR013221">
    <property type="entry name" value="Mur_ligase_cen"/>
</dbReference>
<name>A0A1J4Y2A3_9BACT</name>
<dbReference type="STRING" id="1805425.AUJ30_01855"/>
<dbReference type="Pfam" id="PF08245">
    <property type="entry name" value="Mur_ligase_M"/>
    <property type="match status" value="1"/>
</dbReference>
<protein>
    <recommendedName>
        <fullName evidence="8">UDP-N-acetylmuramoyl-tripeptide--D-alanyl-D-alanine ligase</fullName>
    </recommendedName>
</protein>
<keyword evidence="2" id="KW-0547">Nucleotide-binding</keyword>
<evidence type="ECO:0000259" key="4">
    <source>
        <dbReference type="Pfam" id="PF02875"/>
    </source>
</evidence>
<evidence type="ECO:0008006" key="8">
    <source>
        <dbReference type="Google" id="ProtNLM"/>
    </source>
</evidence>
<dbReference type="EMBL" id="MNWX01000034">
    <property type="protein sequence ID" value="OIO64909.1"/>
    <property type="molecule type" value="Genomic_DNA"/>
</dbReference>
<dbReference type="Gene3D" id="3.90.190.20">
    <property type="entry name" value="Mur ligase, C-terminal domain"/>
    <property type="match status" value="1"/>
</dbReference>
<dbReference type="PANTHER" id="PTHR43024:SF1">
    <property type="entry name" value="UDP-N-ACETYLMURAMOYL-TRIPEPTIDE--D-ALANYL-D-ALANINE LIGASE"/>
    <property type="match status" value="1"/>
</dbReference>
<organism evidence="6 7">
    <name type="scientific">Candidatus Wolfebacteria bacterium CG1_02_39_135</name>
    <dbReference type="NCBI Taxonomy" id="1805425"/>
    <lineage>
        <taxon>Bacteria</taxon>
        <taxon>Candidatus Wolfeibacteriota</taxon>
    </lineage>
</organism>
<dbReference type="Gene3D" id="3.40.1190.10">
    <property type="entry name" value="Mur-like, catalytic domain"/>
    <property type="match status" value="1"/>
</dbReference>